<organism evidence="1 2">
    <name type="scientific">Choiromyces venosus 120613-1</name>
    <dbReference type="NCBI Taxonomy" id="1336337"/>
    <lineage>
        <taxon>Eukaryota</taxon>
        <taxon>Fungi</taxon>
        <taxon>Dikarya</taxon>
        <taxon>Ascomycota</taxon>
        <taxon>Pezizomycotina</taxon>
        <taxon>Pezizomycetes</taxon>
        <taxon>Pezizales</taxon>
        <taxon>Tuberaceae</taxon>
        <taxon>Choiromyces</taxon>
    </lineage>
</organism>
<accession>A0A3N4J0S7</accession>
<name>A0A3N4J0S7_9PEZI</name>
<proteinExistence type="predicted"/>
<reference evidence="1 2" key="1">
    <citation type="journal article" date="2018" name="Nat. Ecol. Evol.">
        <title>Pezizomycetes genomes reveal the molecular basis of ectomycorrhizal truffle lifestyle.</title>
        <authorList>
            <person name="Murat C."/>
            <person name="Payen T."/>
            <person name="Noel B."/>
            <person name="Kuo A."/>
            <person name="Morin E."/>
            <person name="Chen J."/>
            <person name="Kohler A."/>
            <person name="Krizsan K."/>
            <person name="Balestrini R."/>
            <person name="Da Silva C."/>
            <person name="Montanini B."/>
            <person name="Hainaut M."/>
            <person name="Levati E."/>
            <person name="Barry K.W."/>
            <person name="Belfiori B."/>
            <person name="Cichocki N."/>
            <person name="Clum A."/>
            <person name="Dockter R.B."/>
            <person name="Fauchery L."/>
            <person name="Guy J."/>
            <person name="Iotti M."/>
            <person name="Le Tacon F."/>
            <person name="Lindquist E.A."/>
            <person name="Lipzen A."/>
            <person name="Malagnac F."/>
            <person name="Mello A."/>
            <person name="Molinier V."/>
            <person name="Miyauchi S."/>
            <person name="Poulain J."/>
            <person name="Riccioni C."/>
            <person name="Rubini A."/>
            <person name="Sitrit Y."/>
            <person name="Splivallo R."/>
            <person name="Traeger S."/>
            <person name="Wang M."/>
            <person name="Zifcakova L."/>
            <person name="Wipf D."/>
            <person name="Zambonelli A."/>
            <person name="Paolocci F."/>
            <person name="Nowrousian M."/>
            <person name="Ottonello S."/>
            <person name="Baldrian P."/>
            <person name="Spatafora J.W."/>
            <person name="Henrissat B."/>
            <person name="Nagy L.G."/>
            <person name="Aury J.M."/>
            <person name="Wincker P."/>
            <person name="Grigoriev I.V."/>
            <person name="Bonfante P."/>
            <person name="Martin F.M."/>
        </authorList>
    </citation>
    <scope>NUCLEOTIDE SEQUENCE [LARGE SCALE GENOMIC DNA]</scope>
    <source>
        <strain evidence="1 2">120613-1</strain>
    </source>
</reference>
<evidence type="ECO:0000313" key="2">
    <source>
        <dbReference type="Proteomes" id="UP000276215"/>
    </source>
</evidence>
<dbReference type="EMBL" id="ML120544">
    <property type="protein sequence ID" value="RPA90060.1"/>
    <property type="molecule type" value="Genomic_DNA"/>
</dbReference>
<dbReference type="AlphaFoldDB" id="A0A3N4J0S7"/>
<keyword evidence="2" id="KW-1185">Reference proteome</keyword>
<gene>
    <name evidence="1" type="ORF">L873DRAFT_1821820</name>
</gene>
<evidence type="ECO:0000313" key="1">
    <source>
        <dbReference type="EMBL" id="RPA90060.1"/>
    </source>
</evidence>
<sequence length="82" mass="8547">MAAANTEQPDFDVVAKAMNNISRSHAILATHIKRIPNIPGLGCGAQISDSKRPVRPALGTAGLTQAFSRMAGPDCGKVAFQS</sequence>
<protein>
    <submittedName>
        <fullName evidence="1">Uncharacterized protein</fullName>
    </submittedName>
</protein>
<dbReference type="Proteomes" id="UP000276215">
    <property type="component" value="Unassembled WGS sequence"/>
</dbReference>